<dbReference type="SMART" id="SM00912">
    <property type="entry name" value="Haemagg_act"/>
    <property type="match status" value="1"/>
</dbReference>
<dbReference type="Proteomes" id="UP000065734">
    <property type="component" value="Chromosome I"/>
</dbReference>
<dbReference type="PANTHER" id="PTHR12338:SF5">
    <property type="entry name" value="ANTIGEN 43-RELATED"/>
    <property type="match status" value="1"/>
</dbReference>
<gene>
    <name evidence="3" type="primary">hxuA_2</name>
    <name evidence="3" type="ORF">BVIRIDIS_15390</name>
</gene>
<dbReference type="InterPro" id="IPR008638">
    <property type="entry name" value="FhaB/CdiA-like_TPS"/>
</dbReference>
<dbReference type="STRING" id="1079.BVIR_2094"/>
<dbReference type="KEGG" id="bvr:BVIR_2094"/>
<dbReference type="NCBIfam" id="TIGR01901">
    <property type="entry name" value="adhes_NPXG"/>
    <property type="match status" value="1"/>
</dbReference>
<dbReference type="PATRIC" id="fig|1079.6.peg.2173"/>
<reference evidence="4" key="1">
    <citation type="journal article" date="2016" name="Genome Announc.">
        <title>Revised genome sequence of the purple photosynthetic bacterium Blastochloris viridis.</title>
        <authorList>
            <person name="Liu L.N."/>
            <person name="Faulkner M."/>
            <person name="Liu X."/>
            <person name="Huang F."/>
            <person name="Darby A.C."/>
            <person name="Hall N."/>
        </authorList>
    </citation>
    <scope>NUCLEOTIDE SEQUENCE [LARGE SCALE GENOMIC DNA]</scope>
    <source>
        <strain evidence="4">ATCC 19567 / DSM 133 / F</strain>
    </source>
</reference>
<sequence>MPVDTTALWLPRSRRNARHAALLAGVSIAALFAFQPPACARNLGRNVAGVSAATSAADAALIGAQQAAALAKQSQASLARTTQALRAMQAAQAAARSAAAASSSTVPNGLAGLVQDPRIAAGTANLWVNASNPVETTNGTQSTVTISQTASRAVLTWQRFDVGAQTTLVFDQQGNRDWVVLNRIDATGTPSRIAGQIKADGTVLIINPNGIIFTGTSQINVNTLIATTHDIRSSSVASVFNDSSPNYIQASGQIFYVPPKESSSNTYFLENGLFTLQGTGASAVFGMGDQTLGSSGGGAITVQAGAILNANVSGSTDGGYVALMAPSVSNAGTITTRNGSIHLLAGNTGILTEPLTTDTGVKANITGLISLPTTLSPQTINSAAVSGVVTNAENALLVSYSGAVNMIGETLIQNGGISVTTGVSRPGSISLYGGGGPNAISATGAWSLAIGANSVLAILPEEDGSTVPAGTVTNSYFKSNLQPQITIASPSVTIPAGALIKAPGAALSLYGNGFGIQDTTSGNIVLEPGSVIDLSGLTGVTLPMSLNLLSILVTPNEIADYPLASALIGKTVIVDARLHGTRADGTAWVGSPIVNAAGYADAIPMSIDQVLTAAGSFSASGWTVIQKPGSLVNVSGGYVTYRGGTINTSRLLGSDGRLYDIGSANTSLAYVLADGSIVNHAHWDIVEVYTSPLRTGGYYEPGYIAGRSAGALSVNAVNPIVEGTVIGGIVSGQRQRALAQGGGTAVQTTLDQLPSGAALSIVFASDRGNGSGQIVNLQASASTADPYDLASFSTRTEQWKPGLSNGLFPIFTDQLNATGYGSISITGAFDLSMATGTDLTVRPGGSIKLTNVSTIDGELHAPGGSITLAGYVPLPDYSNSGYPSGLQPLSPAVVIGPNAVLDVRGLWVNDSGQSGDDFQGAAFIDGGSVSITTTKLSQVIGGRAVIQGRPDQLILVAIDVTQGIVLAPGSVIDASSGGYVTSSGKLKTLSSGLPAGKGGSVALNTYSGGSSGTDAWGTKADGGGTTTSSSDLLVTNNDGTIVYGTIAANTLYSYMSSASSPVSFTDEVHWVPTSALGSDYLADHGNVVLGGSIYAAGFAGGGTFSLQAPTIVFQDGATQVTSYTGAAASSSLASVVAGQLGISAATVSGWLGAAAGAAGSATAPGTVVVPSSLLSNNVFSSYSFTATYGGLTVTSGTTLAPTQATYLTSGLDALPATGTPVRSFASIGLQPVGLRPAANLSLGVQTYLYDALPNSVSSSSHGLLVDAGARIVTEALGSVTLLNNGGLARILGDVVAPAGTITVAGILGSTDSTGAGAIWIGSGALLDVSGAFVPDPRVTSYESGTVYDAGTITLSSNETVVQAGARLRLKGAAVSLLQPNANADGPGRSLVAQDYWSNGGSLRLGGSFFFAGLVDASGGTAQAAGGTLTVGNFYLSANDINTQAGSAILIEAAGVDITAGFGATAPASIAALTAITPRNPGESSPMSGLAIIGAGTLSHSGFDSVSMTTGGAGLRGGAISFVGSVDITLPGTLTLSPSNGSIMLLPATLAGQLLRAGDWSGAASIGGSVVNIDAGYVRLAGWYNASGTTTGVAVPAPLLSDGTLNVSAQWIDLQGALAIGNAAAVNLTSASAIRALPDLYGRENLNIYYPVSSFGGALYVPGNLTLAAAEIFPATNTQFLIESTGTTAGFNTITIGQTGSATAPLSAGGGLYLDAVNIVQGGTLWAPLGNVVLGLTDASQIPAVITNLTSNRVVTPTSSVVLAPGSVTSVSAAGLTIPYGETVDGTDWYTGTYMSVASGASANVAITQPSAKVIGFNTANLTQQAGAVVDISGGGEIYGTEFVKGTGGSRNVLTTYQATPALISYTISTQYADGRQVYALVPSYLAAVAAYDSTFAGYPYFSGGTRTGTKIVSGIAAGSSVTLDGSSGIPAGTYTLLPGMYATLPGAYRVVAVGSYQGARTVNSTTADGSMLVSGHLSNAITGARSSTTTVFQLQSSEVWSRYSEIVITTGSTYFSKLAATNGAVVPRLPGDGGLASFAALASLVLQGSFLAAPADGGRGGVIAIAADNILVKSADRAAPASATGYLQLDADQLSNSGAGQIVIGGGVSYSSAGEVINALATHVEILTDEAHPLSGSSLVLATRSGGLGITVDSGSVIRSLGGVLDDTTTPIVAIATATGNLGSLLRVSNNAMVDVTRSYSVAADPAATPGAITLGTDPGTATPSAGAAAVIEAVALTLDTSGSLELGNAILRAQDYAISGPVVRLGNVGGLSGGVRLSSADFARFGGVRSLQLRSATVFNLYDAGGSVLGDTLARIGKLTFDGAGFASAGGRTTFNATDIVLTNSRGATSTSGALGGSDGTVDFDASGVFTVGTGTSSFAGFGEVDLTGAGGMVFTGTGSVDAGAAIVALTAPTLLVGGSADQSVTTAGVLAVNPLGGSGVAAAATDFGGTLSLTGASIIDGGAIVARSGTVTLTATAGDISLTGNALIDATGATVAILNETSYAPAGTVNLVADAGSVSIGSGATVDVSAAGYGYAGVLNITTADSGTAALYGTLNGAAKFNDLGGALSVNAGYLAGDLPWSAFTGSFAVTLGHGDLQVRSGVTLTSSIVELTANDGSVIVDGTIDASGPSGGIISLFGAGVAEAGGSRSGGVSINAGAKLYARYRADDPANPRYKSTSTQIPNGGTITLGTTGTPNGTYNSFYGNENVDRAGSGRIYVDAGAELDLSPGAGGSAGTVHVRAPVLADNTVNVSFNGKVTNASAVVLDAYANWNTTDTTTGSKHFDGVIDPAGWYGANGNMVDGTWTNLVGVSTGTISGLTGKYITAPTLILTGGGGTGATATTTMKVDSVVIQSSGVYTDIYRYNSGASTFNATNRPTVTFTGGTQLAGGTAAKGFAIFGINSITITNAGSGYDPNNPPTLTITAFDPAAATKVTATGKGVISTDGQGRLIDVIWSNVGSGIVTKERPNSTTNLAVTIAAPPTGSDGTRAVAYVKDVKVVGVSVMSTGGVGGNAGSGYTTAPTVTFGKVGSVGTNGNLISGSVPIGTTYGAVSGLSITSGGSDYTSAPTGAQVVGGASGATASFPLVYNLSASQVGGVLTPASASIILLNTGAFTATAVNADHKDFYQTTLVNYVQNLFGDAQASDLIKRSIFASVDPTLVHLRPEIDLVNSSSSVNGGNITVASNWNLGAGTVTGGTAALFYRTTANGANEAGTLALRAVNNIQLKATISDGFFATASDGKTLVAGLAANAIANNITATEIAGYTNTTAAANLMPASIASSGSFSYDFIAGAALPGDATTAASANPDVVKRGANADITIDGHTAYRGTSTTIPLVNVPTLLRTGTGSIRLTAARDVKWIDTVAAGAVYTAGRVTALPSNFTAPVLTLGGFVTAPVWGSDGGSVSIEAGDSIVGIETLASRFSAGSWSDWYLAYGASNGSSTPFVGKIQTAAFVNYGHFFQGVGALGGGDISLSAGGDVTDVSAAIPESILVSGGGSGTNAGALAIHYYGGGDLTVRAAGDLNSGAFLVGRGNGDIRVGGAAQVTASNPVTGLRTILSTYTTETYTGVSTITGATDLGLQLAVQDGFIDLVAGGAVTLTGIYDPASYAAPTFEQWYYTGRVNFTSYGVDLPVPGLPKSGSGVSLTSITGDITNTAGTTNVPSTLTGAGLLLPAGLAFSALSGNVTLNLNTYGSASALVPSASGELAILAAGSFQLTGSLTMKDLLTTSAQFLNNSGGGYNLLVKLGDYISPLGVPLSNLTAGLHAADTEPSRIVAGGDITANARAGVNMGPGSLTLIEAALIEAGGNISNLSVTGQNNSDTDITSVIAGQDLTGGAYTIYGPGALLLSAGRNMGPFLQSTRTQDYQGEHTTYAGVFAVGDGSNDPRNTATITTTAIKRYLPRQSADIHMLFGVGKGINYAGVISQYVDPVHAGSGGIDLLGGIASLLGQPREQAWATFQMLPAARQHLLLQKAFSDFLTEVAHDYYNSASPYFGQYQRAYDAIATMFPAAWGYPSDRGGGAITTGKLNIVQSLVQTQLGSDITILGPGGGIKLGSTGRDILKQNQQGIVTTSGGAIRIVTNDDILINQSRIVTAQGGDIDVFVANGDIDAGSGPKTLITSPVLSLICTVNGFCYVNPNGLVTGAGVAALVTLPGQDKNKSNVTLTAPRGIIDLGAAGLRAAGNVTLGALQILNAYNVQVGGITLGLPTAVTVNTSALTAASNATVATQQATAPTANTNDHPSIIIVEVLGYGGGEGNSPDSREKEGRPRSDNQQIYDPNSAFRLLGNGALTQEQQKYLTDEERSKLKQIEHRSSL</sequence>
<dbReference type="InterPro" id="IPR050909">
    <property type="entry name" value="Bact_Autotransporter_VF"/>
</dbReference>
<accession>A0A0P0IVE4</accession>
<dbReference type="EMBL" id="LN907867">
    <property type="protein sequence ID" value="CUU42527.1"/>
    <property type="molecule type" value="Genomic_DNA"/>
</dbReference>
<organism evidence="3 4">
    <name type="scientific">Blastochloris viridis</name>
    <name type="common">Rhodopseudomonas viridis</name>
    <dbReference type="NCBI Taxonomy" id="1079"/>
    <lineage>
        <taxon>Bacteria</taxon>
        <taxon>Pseudomonadati</taxon>
        <taxon>Pseudomonadota</taxon>
        <taxon>Alphaproteobacteria</taxon>
        <taxon>Hyphomicrobiales</taxon>
        <taxon>Blastochloridaceae</taxon>
        <taxon>Blastochloris</taxon>
    </lineage>
</organism>
<dbReference type="InterPro" id="IPR012334">
    <property type="entry name" value="Pectin_lyas_fold"/>
</dbReference>
<dbReference type="PANTHER" id="PTHR12338">
    <property type="entry name" value="AUTOTRANSPORTER"/>
    <property type="match status" value="1"/>
</dbReference>
<evidence type="ECO:0000313" key="4">
    <source>
        <dbReference type="Proteomes" id="UP000065734"/>
    </source>
</evidence>
<protein>
    <submittedName>
        <fullName evidence="3">Heme:hemopexin utilization protein A</fullName>
    </submittedName>
</protein>
<feature type="region of interest" description="Disordered" evidence="1">
    <location>
        <begin position="4256"/>
        <end position="4280"/>
    </location>
</feature>
<proteinExistence type="predicted"/>
<dbReference type="RefSeq" id="WP_082416970.1">
    <property type="nucleotide sequence ID" value="NZ_CP012946.1"/>
</dbReference>
<evidence type="ECO:0000313" key="3">
    <source>
        <dbReference type="EMBL" id="CUU42527.1"/>
    </source>
</evidence>
<dbReference type="Pfam" id="PF12545">
    <property type="entry name" value="DUF3739"/>
    <property type="match status" value="1"/>
</dbReference>
<evidence type="ECO:0000256" key="1">
    <source>
        <dbReference type="SAM" id="MobiDB-lite"/>
    </source>
</evidence>
<feature type="domain" description="Filamentous haemagglutinin FhaB/tRNA nuclease CdiA-like TPS" evidence="2">
    <location>
        <begin position="118"/>
        <end position="235"/>
    </location>
</feature>
<feature type="region of interest" description="Disordered" evidence="1">
    <location>
        <begin position="4298"/>
        <end position="4317"/>
    </location>
</feature>
<dbReference type="OrthoDB" id="1776524at2"/>
<keyword evidence="4" id="KW-1185">Reference proteome</keyword>
<feature type="compositionally biased region" description="Basic and acidic residues" evidence="1">
    <location>
        <begin position="4300"/>
        <end position="4317"/>
    </location>
</feature>
<feature type="compositionally biased region" description="Basic and acidic residues" evidence="1">
    <location>
        <begin position="4262"/>
        <end position="4272"/>
    </location>
</feature>
<dbReference type="Gene3D" id="2.160.20.10">
    <property type="entry name" value="Single-stranded right-handed beta-helix, Pectin lyase-like"/>
    <property type="match status" value="1"/>
</dbReference>
<dbReference type="Pfam" id="PF05860">
    <property type="entry name" value="TPS"/>
    <property type="match status" value="1"/>
</dbReference>
<dbReference type="InterPro" id="IPR021026">
    <property type="entry name" value="Filamn_hemagglutn_DUF3739"/>
</dbReference>
<name>A0A0P0IVE4_BLAVI</name>
<evidence type="ECO:0000259" key="2">
    <source>
        <dbReference type="SMART" id="SM00912"/>
    </source>
</evidence>